<accession>A0A820RR94</accession>
<dbReference type="Proteomes" id="UP000663868">
    <property type="component" value="Unassembled WGS sequence"/>
</dbReference>
<feature type="non-terminal residue" evidence="1">
    <location>
        <position position="1"/>
    </location>
</feature>
<evidence type="ECO:0000313" key="2">
    <source>
        <dbReference type="Proteomes" id="UP000663868"/>
    </source>
</evidence>
<dbReference type="EMBL" id="CAJOBB010029890">
    <property type="protein sequence ID" value="CAF4440028.1"/>
    <property type="molecule type" value="Genomic_DNA"/>
</dbReference>
<reference evidence="1" key="1">
    <citation type="submission" date="2021-02" db="EMBL/GenBank/DDBJ databases">
        <authorList>
            <person name="Nowell W R."/>
        </authorList>
    </citation>
    <scope>NUCLEOTIDE SEQUENCE</scope>
</reference>
<comment type="caution">
    <text evidence="1">The sequence shown here is derived from an EMBL/GenBank/DDBJ whole genome shotgun (WGS) entry which is preliminary data.</text>
</comment>
<dbReference type="Gene3D" id="1.20.58.60">
    <property type="match status" value="1"/>
</dbReference>
<feature type="non-terminal residue" evidence="1">
    <location>
        <position position="106"/>
    </location>
</feature>
<dbReference type="PANTHER" id="PTHR11915">
    <property type="entry name" value="SPECTRIN/FILAMIN RELATED CYTOSKELETAL PROTEIN"/>
    <property type="match status" value="1"/>
</dbReference>
<sequence length="106" mass="12476">DIVEAWKGLELAEKGFEDWLLRELRRLERLDHLAKKFQHKCDIHEEWSNGKIDLFKSSDFKQCSLNDLRELSRKHVAFESDLAAHQDRVEQIAAIAQELNVLGYDQ</sequence>
<proteinExistence type="predicted"/>
<gene>
    <name evidence="1" type="ORF">KXQ929_LOCUS53327</name>
</gene>
<evidence type="ECO:0000313" key="1">
    <source>
        <dbReference type="EMBL" id="CAF4440028.1"/>
    </source>
</evidence>
<dbReference type="InterPro" id="IPR002017">
    <property type="entry name" value="Spectrin_repeat"/>
</dbReference>
<dbReference type="SUPFAM" id="SSF46966">
    <property type="entry name" value="Spectrin repeat"/>
    <property type="match status" value="1"/>
</dbReference>
<dbReference type="AlphaFoldDB" id="A0A820RR94"/>
<dbReference type="Pfam" id="PF00435">
    <property type="entry name" value="Spectrin"/>
    <property type="match status" value="1"/>
</dbReference>
<evidence type="ECO:0008006" key="3">
    <source>
        <dbReference type="Google" id="ProtNLM"/>
    </source>
</evidence>
<protein>
    <recommendedName>
        <fullName evidence="3">Alpha spectrin</fullName>
    </recommendedName>
</protein>
<name>A0A820RR94_9BILA</name>
<organism evidence="1 2">
    <name type="scientific">Adineta steineri</name>
    <dbReference type="NCBI Taxonomy" id="433720"/>
    <lineage>
        <taxon>Eukaryota</taxon>
        <taxon>Metazoa</taxon>
        <taxon>Spiralia</taxon>
        <taxon>Gnathifera</taxon>
        <taxon>Rotifera</taxon>
        <taxon>Eurotatoria</taxon>
        <taxon>Bdelloidea</taxon>
        <taxon>Adinetida</taxon>
        <taxon>Adinetidae</taxon>
        <taxon>Adineta</taxon>
    </lineage>
</organism>